<name>A0A7R6PIE7_9GAMM</name>
<dbReference type="CDD" id="cd02042">
    <property type="entry name" value="ParAB_family"/>
    <property type="match status" value="1"/>
</dbReference>
<dbReference type="PANTHER" id="PTHR13696">
    <property type="entry name" value="P-LOOP CONTAINING NUCLEOSIDE TRIPHOSPHATE HYDROLASE"/>
    <property type="match status" value="1"/>
</dbReference>
<dbReference type="InterPro" id="IPR025669">
    <property type="entry name" value="AAA_dom"/>
</dbReference>
<evidence type="ECO:0000259" key="1">
    <source>
        <dbReference type="Pfam" id="PF13614"/>
    </source>
</evidence>
<dbReference type="OrthoDB" id="9799330at2"/>
<gene>
    <name evidence="2" type="ORF">AMJAP_2498</name>
</gene>
<dbReference type="Pfam" id="PF13614">
    <property type="entry name" value="AAA_31"/>
    <property type="match status" value="1"/>
</dbReference>
<dbReference type="InterPro" id="IPR027417">
    <property type="entry name" value="P-loop_NTPase"/>
</dbReference>
<dbReference type="RefSeq" id="WP_019620108.1">
    <property type="nucleotide sequence ID" value="NZ_AP014545.1"/>
</dbReference>
<reference evidence="2 3" key="1">
    <citation type="journal article" date="2008" name="Int. J. Syst. Evol. Microbiol.">
        <title>Amphritea japonica sp. nov. and Amphritea balenae sp. nov., isolated from the sediment adjacent to sperm whale carcasses off Kagoshima, Japan.</title>
        <authorList>
            <person name="Miyazaki M."/>
            <person name="Nogi Y."/>
            <person name="Fujiwara Y."/>
            <person name="Kawato M."/>
            <person name="Nagahama T."/>
            <person name="Kubokawa K."/>
            <person name="Horikoshi K."/>
        </authorList>
    </citation>
    <scope>NUCLEOTIDE SEQUENCE [LARGE SCALE GENOMIC DNA]</scope>
    <source>
        <strain evidence="2 3">ATCC BAA-1530</strain>
    </source>
</reference>
<dbReference type="Gene3D" id="3.40.50.300">
    <property type="entry name" value="P-loop containing nucleotide triphosphate hydrolases"/>
    <property type="match status" value="1"/>
</dbReference>
<dbReference type="EMBL" id="AP014545">
    <property type="protein sequence ID" value="BBB27087.1"/>
    <property type="molecule type" value="Genomic_DNA"/>
</dbReference>
<accession>A0A7R6PIE7</accession>
<dbReference type="InterPro" id="IPR050678">
    <property type="entry name" value="DNA_Partitioning_ATPase"/>
</dbReference>
<dbReference type="AlphaFoldDB" id="A0A7R6PIE7"/>
<evidence type="ECO:0000313" key="3">
    <source>
        <dbReference type="Proteomes" id="UP000595663"/>
    </source>
</evidence>
<proteinExistence type="predicted"/>
<dbReference type="InterPro" id="IPR011723">
    <property type="entry name" value="Znf/thioredoxin_put"/>
</dbReference>
<dbReference type="NCBIfam" id="TIGR02098">
    <property type="entry name" value="MJ0042_CXXC"/>
    <property type="match status" value="1"/>
</dbReference>
<protein>
    <submittedName>
        <fullName evidence="2">Chromosome partitioning protein</fullName>
    </submittedName>
</protein>
<keyword evidence="3" id="KW-1185">Reference proteome</keyword>
<organism evidence="2 3">
    <name type="scientific">Amphritea japonica ATCC BAA-1530</name>
    <dbReference type="NCBI Taxonomy" id="1278309"/>
    <lineage>
        <taxon>Bacteria</taxon>
        <taxon>Pseudomonadati</taxon>
        <taxon>Pseudomonadota</taxon>
        <taxon>Gammaproteobacteria</taxon>
        <taxon>Oceanospirillales</taxon>
        <taxon>Oceanospirillaceae</taxon>
        <taxon>Amphritea</taxon>
    </lineage>
</organism>
<dbReference type="SUPFAM" id="SSF52540">
    <property type="entry name" value="P-loop containing nucleoside triphosphate hydrolases"/>
    <property type="match status" value="1"/>
</dbReference>
<feature type="domain" description="AAA" evidence="1">
    <location>
        <begin position="80"/>
        <end position="251"/>
    </location>
</feature>
<sequence length="341" mass="37274">MTIIVCPKCAKKHRADTSKVAAKKKFLVRCKACEHKFVFSLDDSQITQPVTQPVLKPAIHEQPATQIETPASTLGMKTPRKICVTLSKGGVGKTTTAVNLSAGLAMSGYKVLLIDTDTQGQSSFLLGKKPPAGLTELLTGELPPAETIIEARPNLDLLGGGRSLAGAKRIIDKRSFGSEWTLSEALEKIDKGYDYVIIDTSPGWDQLTVNVLFYADEILTPVSLEVLSLHGLAEFIKNLHAIKRYKEIDLKYILPTFLDTRVEQPKDIYRKLQTIYGDNVCTPVRYDEELSKIPSHGKTIFEFHPDGDAAADYGALVRTITGNKNLLLGAPTNPIGTPEVS</sequence>
<evidence type="ECO:0000313" key="2">
    <source>
        <dbReference type="EMBL" id="BBB27087.1"/>
    </source>
</evidence>
<dbReference type="KEGG" id="ajp:AMJAP_2498"/>
<dbReference type="PANTHER" id="PTHR13696:SF52">
    <property type="entry name" value="PARA FAMILY PROTEIN CT_582"/>
    <property type="match status" value="1"/>
</dbReference>
<dbReference type="Proteomes" id="UP000595663">
    <property type="component" value="Chromosome"/>
</dbReference>